<dbReference type="PaxDb" id="6239-F38H4.8b"/>
<dbReference type="eggNOG" id="KOG1682">
    <property type="taxonomic scope" value="Eukaryota"/>
</dbReference>
<dbReference type="InterPro" id="IPR001753">
    <property type="entry name" value="Enoyl-CoA_hydra/iso"/>
</dbReference>
<dbReference type="CDD" id="cd06558">
    <property type="entry name" value="crotonase-like"/>
    <property type="match status" value="1"/>
</dbReference>
<keyword evidence="11" id="KW-1267">Proteomics identification</keyword>
<evidence type="ECO:0000313" key="9">
    <source>
        <dbReference type="Proteomes" id="UP000001940"/>
    </source>
</evidence>
<evidence type="ECO:0000256" key="7">
    <source>
        <dbReference type="ARBA" id="ARBA00040545"/>
    </source>
</evidence>
<dbReference type="Proteomes" id="UP000001940">
    <property type="component" value="Chromosome IV"/>
</dbReference>
<evidence type="ECO:0000256" key="6">
    <source>
        <dbReference type="ARBA" id="ARBA00037410"/>
    </source>
</evidence>
<dbReference type="GO" id="GO:0016836">
    <property type="term" value="F:hydro-lyase activity"/>
    <property type="evidence" value="ECO:0000318"/>
    <property type="project" value="GO_Central"/>
</dbReference>
<name>D1MN80_CAEEL</name>
<organism evidence="8 9">
    <name type="scientific">Caenorhabditis elegans</name>
    <dbReference type="NCBI Taxonomy" id="6239"/>
    <lineage>
        <taxon>Eukaryota</taxon>
        <taxon>Metazoa</taxon>
        <taxon>Ecdysozoa</taxon>
        <taxon>Nematoda</taxon>
        <taxon>Chromadorea</taxon>
        <taxon>Rhabditida</taxon>
        <taxon>Rhabditina</taxon>
        <taxon>Rhabditomorpha</taxon>
        <taxon>Rhabditoidea</taxon>
        <taxon>Rhabditidae</taxon>
        <taxon>Peloderinae</taxon>
        <taxon>Caenorhabditis</taxon>
    </lineage>
</organism>
<dbReference type="PeptideAtlas" id="D1MN80"/>
<evidence type="ECO:0000256" key="2">
    <source>
        <dbReference type="ARBA" id="ARBA00022832"/>
    </source>
</evidence>
<keyword evidence="3" id="KW-0809">Transit peptide</keyword>
<dbReference type="RefSeq" id="NP_001255593.1">
    <property type="nucleotide sequence ID" value="NM_001268664.3"/>
</dbReference>
<keyword evidence="9" id="KW-1185">Reference proteome</keyword>
<dbReference type="OMA" id="SCDMVVC"/>
<protein>
    <recommendedName>
        <fullName evidence="7">Enoyl-CoA hydratase domain-containing protein 3, mitochondrial</fullName>
    </recommendedName>
</protein>
<evidence type="ECO:0000256" key="5">
    <source>
        <dbReference type="ARBA" id="ARBA00023128"/>
    </source>
</evidence>
<dbReference type="OrthoDB" id="2139957at2759"/>
<evidence type="ECO:0000256" key="3">
    <source>
        <dbReference type="ARBA" id="ARBA00022946"/>
    </source>
</evidence>
<dbReference type="SMR" id="D1MN80"/>
<accession>D1MN80</accession>
<keyword evidence="5" id="KW-0496">Mitochondrion</keyword>
<sequence length="297" mass="32499">MFKSSLRAFSTSKAARTLLERELYQGNSVVRFILNDKKVNTLSLAMINELFAELKAIDKIEKVGVYAETEKDRTIKVRSVIIAHNGKSFSAGHELKELTTESGSDKHNEIFNTCGDMMNFIRNMKVPVIAEVNGTAAAAGLQLVASCDVVVAGKSSKFLVPGQKLGLFCSTPGIALVRAVPRKVAMDMLLTAQPIDSEAALRSGLVSRVVEDDQVKFEALNVAEQIGHFSRSVTALGKAFFYTQAELSTVDAYRYGSRVMVGNLKLKDCQEGISAFIGKRPADFEHTNDLVEEVKKN</sequence>
<dbReference type="Pfam" id="PF00378">
    <property type="entry name" value="ECH_1"/>
    <property type="match status" value="1"/>
</dbReference>
<dbReference type="STRING" id="6239.F38H4.8b.1"/>
<evidence type="ECO:0000256" key="1">
    <source>
        <dbReference type="ARBA" id="ARBA00004173"/>
    </source>
</evidence>
<dbReference type="WormBase" id="F38H4.8b">
    <property type="protein sequence ID" value="CE10072"/>
    <property type="gene ID" value="WBGene00001151"/>
    <property type="gene designation" value="ech-2"/>
</dbReference>
<dbReference type="Bgee" id="WBGene00001151">
    <property type="expression patterns" value="Expressed in germ line (C elegans) and 4 other cell types or tissues"/>
</dbReference>
<proteinExistence type="evidence at protein level"/>
<dbReference type="PhylomeDB" id="D1MN80"/>
<dbReference type="GO" id="GO:0006631">
    <property type="term" value="P:fatty acid metabolic process"/>
    <property type="evidence" value="ECO:0007669"/>
    <property type="project" value="UniProtKB-KW"/>
</dbReference>
<gene>
    <name evidence="8 10" type="primary">ech-2</name>
    <name evidence="8" type="ORF">CELE_F38H4.8</name>
    <name evidence="10" type="ORF">F38H4.8</name>
</gene>
<keyword evidence="4" id="KW-0443">Lipid metabolism</keyword>
<dbReference type="PANTHER" id="PTHR43602">
    <property type="match status" value="1"/>
</dbReference>
<dbReference type="InterPro" id="IPR014748">
    <property type="entry name" value="Enoyl-CoA_hydra_C"/>
</dbReference>
<dbReference type="CTD" id="3564942"/>
<evidence type="ECO:0000313" key="10">
    <source>
        <dbReference type="WormBase" id="F38H4.8b"/>
    </source>
</evidence>
<dbReference type="ExpressionAtlas" id="D1MN80">
    <property type="expression patterns" value="baseline and differential"/>
</dbReference>
<dbReference type="GeneID" id="3564942"/>
<dbReference type="GO" id="GO:0005739">
    <property type="term" value="C:mitochondrion"/>
    <property type="evidence" value="ECO:0000318"/>
    <property type="project" value="GO_Central"/>
</dbReference>
<evidence type="ECO:0000256" key="4">
    <source>
        <dbReference type="ARBA" id="ARBA00023098"/>
    </source>
</evidence>
<dbReference type="PANTHER" id="PTHR43602:SF1">
    <property type="entry name" value="ENOYL-COA HYDRATASE DOMAIN-CONTAINING PROTEIN 3, MITOCHONDRIAL"/>
    <property type="match status" value="1"/>
</dbReference>
<dbReference type="FunCoup" id="D1MN80">
    <property type="interactions" value="881"/>
</dbReference>
<dbReference type="Gene3D" id="1.10.12.10">
    <property type="entry name" value="Lyase 2-enoyl-coa Hydratase, Chain A, domain 2"/>
    <property type="match status" value="1"/>
</dbReference>
<evidence type="ECO:0000313" key="8">
    <source>
        <dbReference type="EMBL" id="CBI63215.1"/>
    </source>
</evidence>
<dbReference type="InParanoid" id="D1MN80"/>
<dbReference type="SUPFAM" id="SSF52096">
    <property type="entry name" value="ClpP/crotonase"/>
    <property type="match status" value="1"/>
</dbReference>
<reference evidence="8 9" key="1">
    <citation type="journal article" date="1998" name="Science">
        <title>Genome sequence of the nematode C. elegans: a platform for investigating biology.</title>
        <authorList>
            <consortium name="The C. elegans sequencing consortium"/>
            <person name="Sulson J.E."/>
            <person name="Waterston R."/>
        </authorList>
    </citation>
    <scope>NUCLEOTIDE SEQUENCE [LARGE SCALE GENOMIC DNA]</scope>
    <source>
        <strain evidence="8 9">Bristol N2</strain>
    </source>
</reference>
<keyword evidence="2" id="KW-0276">Fatty acid metabolism</keyword>
<dbReference type="Gene3D" id="3.90.226.10">
    <property type="entry name" value="2-enoyl-CoA Hydratase, Chain A, domain 1"/>
    <property type="match status" value="1"/>
</dbReference>
<comment type="function">
    <text evidence="6">May play a role in fatty acid biosynthesis and insulin sensitivity.</text>
</comment>
<dbReference type="EMBL" id="BX284604">
    <property type="protein sequence ID" value="CBI63215.1"/>
    <property type="molecule type" value="Genomic_DNA"/>
</dbReference>
<dbReference type="AlphaFoldDB" id="D1MN80"/>
<dbReference type="AGR" id="WB:WBGene00001151"/>
<dbReference type="InterPro" id="IPR052377">
    <property type="entry name" value="Mitochondrial_ECH-domain"/>
</dbReference>
<evidence type="ECO:0007829" key="11">
    <source>
        <dbReference type="PeptideAtlas" id="D1MN80"/>
    </source>
</evidence>
<comment type="subcellular location">
    <subcellularLocation>
        <location evidence="1">Mitochondrion</location>
    </subcellularLocation>
</comment>
<dbReference type="InterPro" id="IPR029045">
    <property type="entry name" value="ClpP/crotonase-like_dom_sf"/>
</dbReference>